<comment type="caution">
    <text evidence="4">The sequence shown here is derived from an EMBL/GenBank/DDBJ whole genome shotgun (WGS) entry which is preliminary data.</text>
</comment>
<comment type="similarity">
    <text evidence="1 2">Belongs to the nucleosome assembly protein (NAP) family.</text>
</comment>
<reference evidence="4" key="1">
    <citation type="submission" date="2023-03" db="EMBL/GenBank/DDBJ databases">
        <authorList>
            <person name="Steffen K."/>
            <person name="Cardenas P."/>
        </authorList>
    </citation>
    <scope>NUCLEOTIDE SEQUENCE</scope>
</reference>
<evidence type="ECO:0000313" key="4">
    <source>
        <dbReference type="EMBL" id="CAI8022785.1"/>
    </source>
</evidence>
<proteinExistence type="inferred from homology"/>
<dbReference type="EMBL" id="CASHTH010001979">
    <property type="protein sequence ID" value="CAI8022785.1"/>
    <property type="molecule type" value="Genomic_DNA"/>
</dbReference>
<dbReference type="GO" id="GO:0006334">
    <property type="term" value="P:nucleosome assembly"/>
    <property type="evidence" value="ECO:0007669"/>
    <property type="project" value="InterPro"/>
</dbReference>
<dbReference type="Gene3D" id="3.30.1120.90">
    <property type="entry name" value="Nucleosome assembly protein"/>
    <property type="match status" value="1"/>
</dbReference>
<dbReference type="Proteomes" id="UP001174909">
    <property type="component" value="Unassembled WGS sequence"/>
</dbReference>
<dbReference type="InterPro" id="IPR002164">
    <property type="entry name" value="NAP_family"/>
</dbReference>
<name>A0AA35S3J4_GEOBA</name>
<evidence type="ECO:0000256" key="2">
    <source>
        <dbReference type="RuleBase" id="RU003876"/>
    </source>
</evidence>
<gene>
    <name evidence="4" type="ORF">GBAR_LOCUS13348</name>
</gene>
<keyword evidence="5" id="KW-1185">Reference proteome</keyword>
<sequence>MFFRPNPYFENEVLSKEYALDTNGESMIKGTEIKWKPGKNITEKSVAESKGRKRGHEDIGSFFLWFCDLDPSSDEPAELIKDDIWPNPLQFYLGGDQSVEVEEGDYDGEEDDGLEAEEEEEEEEEEVSFSCMAQHSPHYFTIACHFRKPRAYIQWNLR</sequence>
<evidence type="ECO:0000256" key="1">
    <source>
        <dbReference type="ARBA" id="ARBA00009947"/>
    </source>
</evidence>
<organism evidence="4 5">
    <name type="scientific">Geodia barretti</name>
    <name type="common">Barrett's horny sponge</name>
    <dbReference type="NCBI Taxonomy" id="519541"/>
    <lineage>
        <taxon>Eukaryota</taxon>
        <taxon>Metazoa</taxon>
        <taxon>Porifera</taxon>
        <taxon>Demospongiae</taxon>
        <taxon>Heteroscleromorpha</taxon>
        <taxon>Tetractinellida</taxon>
        <taxon>Astrophorina</taxon>
        <taxon>Geodiidae</taxon>
        <taxon>Geodia</taxon>
    </lineage>
</organism>
<dbReference type="AlphaFoldDB" id="A0AA35S3J4"/>
<feature type="region of interest" description="Disordered" evidence="3">
    <location>
        <begin position="100"/>
        <end position="125"/>
    </location>
</feature>
<evidence type="ECO:0000313" key="5">
    <source>
        <dbReference type="Proteomes" id="UP001174909"/>
    </source>
</evidence>
<accession>A0AA35S3J4</accession>
<dbReference type="InterPro" id="IPR037231">
    <property type="entry name" value="NAP-like_sf"/>
</dbReference>
<dbReference type="SUPFAM" id="SSF143113">
    <property type="entry name" value="NAP-like"/>
    <property type="match status" value="1"/>
</dbReference>
<dbReference type="Pfam" id="PF00956">
    <property type="entry name" value="NAP"/>
    <property type="match status" value="1"/>
</dbReference>
<protein>
    <submittedName>
        <fullName evidence="4">Protein SET</fullName>
    </submittedName>
</protein>
<evidence type="ECO:0000256" key="3">
    <source>
        <dbReference type="SAM" id="MobiDB-lite"/>
    </source>
</evidence>
<dbReference type="GO" id="GO:0005634">
    <property type="term" value="C:nucleus"/>
    <property type="evidence" value="ECO:0007669"/>
    <property type="project" value="InterPro"/>
</dbReference>
<dbReference type="PANTHER" id="PTHR11875">
    <property type="entry name" value="TESTIS-SPECIFIC Y-ENCODED PROTEIN"/>
    <property type="match status" value="1"/>
</dbReference>